<name>A0A542E2U2_9MICO</name>
<feature type="transmembrane region" description="Helical" evidence="11">
    <location>
        <begin position="237"/>
        <end position="258"/>
    </location>
</feature>
<dbReference type="GO" id="GO:0045259">
    <property type="term" value="C:proton-transporting ATP synthase complex"/>
    <property type="evidence" value="ECO:0007669"/>
    <property type="project" value="UniProtKB-KW"/>
</dbReference>
<gene>
    <name evidence="11" type="primary">atpB</name>
    <name evidence="14" type="ORF">FB458_2732</name>
</gene>
<feature type="chain" id="PRO_5021869251" description="ATP synthase subunit a" evidence="13">
    <location>
        <begin position="22"/>
        <end position="286"/>
    </location>
</feature>
<evidence type="ECO:0000313" key="15">
    <source>
        <dbReference type="Proteomes" id="UP000317893"/>
    </source>
</evidence>
<dbReference type="Proteomes" id="UP000317893">
    <property type="component" value="Unassembled WGS sequence"/>
</dbReference>
<evidence type="ECO:0000256" key="12">
    <source>
        <dbReference type="RuleBase" id="RU000483"/>
    </source>
</evidence>
<dbReference type="GO" id="GO:0046933">
    <property type="term" value="F:proton-transporting ATP synthase activity, rotational mechanism"/>
    <property type="evidence" value="ECO:0007669"/>
    <property type="project" value="UniProtKB-UniRule"/>
</dbReference>
<dbReference type="InterPro" id="IPR045083">
    <property type="entry name" value="ATP_synth_F0_asu_bact/mt"/>
</dbReference>
<evidence type="ECO:0000256" key="3">
    <source>
        <dbReference type="ARBA" id="ARBA00022448"/>
    </source>
</evidence>
<evidence type="ECO:0000256" key="10">
    <source>
        <dbReference type="ARBA" id="ARBA00023310"/>
    </source>
</evidence>
<feature type="transmembrane region" description="Helical" evidence="11">
    <location>
        <begin position="55"/>
        <end position="73"/>
    </location>
</feature>
<evidence type="ECO:0000256" key="1">
    <source>
        <dbReference type="ARBA" id="ARBA00004141"/>
    </source>
</evidence>
<feature type="signal peptide" evidence="13">
    <location>
        <begin position="1"/>
        <end position="21"/>
    </location>
</feature>
<evidence type="ECO:0000256" key="5">
    <source>
        <dbReference type="ARBA" id="ARBA00022692"/>
    </source>
</evidence>
<feature type="transmembrane region" description="Helical" evidence="11">
    <location>
        <begin position="210"/>
        <end position="230"/>
    </location>
</feature>
<proteinExistence type="inferred from homology"/>
<dbReference type="SUPFAM" id="SSF81336">
    <property type="entry name" value="F1F0 ATP synthase subunit A"/>
    <property type="match status" value="1"/>
</dbReference>
<evidence type="ECO:0000256" key="9">
    <source>
        <dbReference type="ARBA" id="ARBA00023136"/>
    </source>
</evidence>
<dbReference type="Pfam" id="PF00119">
    <property type="entry name" value="ATP-synt_A"/>
    <property type="match status" value="1"/>
</dbReference>
<dbReference type="InterPro" id="IPR035908">
    <property type="entry name" value="F0_ATP_A_sf"/>
</dbReference>
<dbReference type="PROSITE" id="PS00449">
    <property type="entry name" value="ATPASE_A"/>
    <property type="match status" value="1"/>
</dbReference>
<feature type="transmembrane region" description="Helical" evidence="11">
    <location>
        <begin position="264"/>
        <end position="282"/>
    </location>
</feature>
<dbReference type="PRINTS" id="PR00123">
    <property type="entry name" value="ATPASEA"/>
</dbReference>
<comment type="similarity">
    <text evidence="2 11 12">Belongs to the ATPase A chain family.</text>
</comment>
<dbReference type="EMBL" id="VFMN01000001">
    <property type="protein sequence ID" value="TQJ09619.1"/>
    <property type="molecule type" value="Genomic_DNA"/>
</dbReference>
<dbReference type="RefSeq" id="WP_246061211.1">
    <property type="nucleotide sequence ID" value="NZ_VFMN01000001.1"/>
</dbReference>
<keyword evidence="15" id="KW-1185">Reference proteome</keyword>
<dbReference type="HAMAP" id="MF_01393">
    <property type="entry name" value="ATP_synth_a_bact"/>
    <property type="match status" value="1"/>
</dbReference>
<comment type="subcellular location">
    <subcellularLocation>
        <location evidence="11 12">Cell membrane</location>
        <topology evidence="11 12">Multi-pass membrane protein</topology>
    </subcellularLocation>
    <subcellularLocation>
        <location evidence="1">Membrane</location>
        <topology evidence="1">Multi-pass membrane protein</topology>
    </subcellularLocation>
</comment>
<keyword evidence="5 11" id="KW-0812">Transmembrane</keyword>
<dbReference type="PANTHER" id="PTHR11410">
    <property type="entry name" value="ATP SYNTHASE SUBUNIT A"/>
    <property type="match status" value="1"/>
</dbReference>
<keyword evidence="3 11" id="KW-0813">Transport</keyword>
<reference evidence="14 15" key="1">
    <citation type="submission" date="2019-06" db="EMBL/GenBank/DDBJ databases">
        <title>Sequencing the genomes of 1000 actinobacteria strains.</title>
        <authorList>
            <person name="Klenk H.-P."/>
        </authorList>
    </citation>
    <scope>NUCLEOTIDE SEQUENCE [LARGE SCALE GENOMIC DNA]</scope>
    <source>
        <strain evidence="14 15">DSM 18607</strain>
    </source>
</reference>
<dbReference type="NCBIfam" id="TIGR01131">
    <property type="entry name" value="ATP_synt_6_or_A"/>
    <property type="match status" value="1"/>
</dbReference>
<keyword evidence="4 11" id="KW-0138">CF(0)</keyword>
<keyword evidence="6 11" id="KW-0375">Hydrogen ion transport</keyword>
<organism evidence="14 15">
    <name type="scientific">Lapillicoccus jejuensis</name>
    <dbReference type="NCBI Taxonomy" id="402171"/>
    <lineage>
        <taxon>Bacteria</taxon>
        <taxon>Bacillati</taxon>
        <taxon>Actinomycetota</taxon>
        <taxon>Actinomycetes</taxon>
        <taxon>Micrococcales</taxon>
        <taxon>Intrasporangiaceae</taxon>
        <taxon>Lapillicoccus</taxon>
    </lineage>
</organism>
<evidence type="ECO:0000256" key="13">
    <source>
        <dbReference type="SAM" id="SignalP"/>
    </source>
</evidence>
<evidence type="ECO:0000313" key="14">
    <source>
        <dbReference type="EMBL" id="TQJ09619.1"/>
    </source>
</evidence>
<comment type="caution">
    <text evidence="14">The sequence shown here is derived from an EMBL/GenBank/DDBJ whole genome shotgun (WGS) entry which is preliminary data.</text>
</comment>
<evidence type="ECO:0000256" key="8">
    <source>
        <dbReference type="ARBA" id="ARBA00023065"/>
    </source>
</evidence>
<keyword evidence="10 11" id="KW-0066">ATP synthesis</keyword>
<evidence type="ECO:0000256" key="6">
    <source>
        <dbReference type="ARBA" id="ARBA00022781"/>
    </source>
</evidence>
<dbReference type="PANTHER" id="PTHR11410:SF0">
    <property type="entry name" value="ATP SYNTHASE SUBUNIT A"/>
    <property type="match status" value="1"/>
</dbReference>
<evidence type="ECO:0000256" key="2">
    <source>
        <dbReference type="ARBA" id="ARBA00006810"/>
    </source>
</evidence>
<keyword evidence="7 11" id="KW-1133">Transmembrane helix</keyword>
<feature type="transmembrane region" description="Helical" evidence="11">
    <location>
        <begin position="179"/>
        <end position="198"/>
    </location>
</feature>
<evidence type="ECO:0000256" key="4">
    <source>
        <dbReference type="ARBA" id="ARBA00022547"/>
    </source>
</evidence>
<dbReference type="InterPro" id="IPR000568">
    <property type="entry name" value="ATP_synth_F0_asu"/>
</dbReference>
<accession>A0A542E2U2</accession>
<dbReference type="Gene3D" id="1.20.120.220">
    <property type="entry name" value="ATP synthase, F0 complex, subunit A"/>
    <property type="match status" value="1"/>
</dbReference>
<feature type="transmembrane region" description="Helical" evidence="11">
    <location>
        <begin position="114"/>
        <end position="136"/>
    </location>
</feature>
<dbReference type="GO" id="GO:0005886">
    <property type="term" value="C:plasma membrane"/>
    <property type="evidence" value="ECO:0007669"/>
    <property type="project" value="UniProtKB-SubCell"/>
</dbReference>
<sequence length="286" mass="31661">MSPTVLSAHALTAVHPAVAVAADGDSGTSFVSPGTKDFYWPLIGGDNNWAFTRPSLVMLLSVAFLGWFFIASTRRLSVVPSKRQFLVEQVYGFVRNTIGRDVIGSKDFRRFLPLLFTLFTLVLLNNLAGIIPFVQFPTTSRIAFPIVLTLVVYVVYHAVAVKAKGGWVPYIKSMVPPGLPGWVIPLMFILELATYFVIRPVTLALRLFGNMFAGHLLLLVFIIGGEYLFIDQGIHEGNLFLGFSGILSWAFSIVMTFFELLVEFLQAFVFTILAALYLADAVSEEH</sequence>
<dbReference type="CDD" id="cd00310">
    <property type="entry name" value="ATP-synt_Fo_a_6"/>
    <property type="match status" value="1"/>
</dbReference>
<comment type="function">
    <text evidence="11 12">Key component of the proton channel; it plays a direct role in the translocation of protons across the membrane.</text>
</comment>
<feature type="transmembrane region" description="Helical" evidence="11">
    <location>
        <begin position="142"/>
        <end position="159"/>
    </location>
</feature>
<keyword evidence="13" id="KW-0732">Signal</keyword>
<keyword evidence="11" id="KW-1003">Cell membrane</keyword>
<keyword evidence="9 11" id="KW-0472">Membrane</keyword>
<keyword evidence="8 11" id="KW-0406">Ion transport</keyword>
<dbReference type="AlphaFoldDB" id="A0A542E2U2"/>
<evidence type="ECO:0000256" key="7">
    <source>
        <dbReference type="ARBA" id="ARBA00022989"/>
    </source>
</evidence>
<evidence type="ECO:0000256" key="11">
    <source>
        <dbReference type="HAMAP-Rule" id="MF_01393"/>
    </source>
</evidence>
<dbReference type="InterPro" id="IPR023011">
    <property type="entry name" value="ATP_synth_F0_asu_AS"/>
</dbReference>
<protein>
    <recommendedName>
        <fullName evidence="11 12">ATP synthase subunit a</fullName>
    </recommendedName>
    <alternativeName>
        <fullName evidence="11">ATP synthase F0 sector subunit a</fullName>
    </alternativeName>
    <alternativeName>
        <fullName evidence="11">F-ATPase subunit 6</fullName>
    </alternativeName>
</protein>